<accession>W0V462</accession>
<protein>
    <submittedName>
        <fullName evidence="3">Alpha/beta hydrolase fold family protein</fullName>
    </submittedName>
</protein>
<feature type="domain" description="Thioesterase" evidence="2">
    <location>
        <begin position="27"/>
        <end position="251"/>
    </location>
</feature>
<evidence type="ECO:0000256" key="1">
    <source>
        <dbReference type="ARBA" id="ARBA00007169"/>
    </source>
</evidence>
<keyword evidence="3" id="KW-0378">Hydrolase</keyword>
<evidence type="ECO:0000313" key="3">
    <source>
        <dbReference type="EMBL" id="CDG82047.1"/>
    </source>
</evidence>
<dbReference type="eggNOG" id="COG3208">
    <property type="taxonomic scope" value="Bacteria"/>
</dbReference>
<dbReference type="InterPro" id="IPR012223">
    <property type="entry name" value="TEII"/>
</dbReference>
<organism evidence="3 4">
    <name type="scientific">Janthinobacterium agaricidamnosum NBRC 102515 = DSM 9628</name>
    <dbReference type="NCBI Taxonomy" id="1349767"/>
    <lineage>
        <taxon>Bacteria</taxon>
        <taxon>Pseudomonadati</taxon>
        <taxon>Pseudomonadota</taxon>
        <taxon>Betaproteobacteria</taxon>
        <taxon>Burkholderiales</taxon>
        <taxon>Oxalobacteraceae</taxon>
        <taxon>Janthinobacterium</taxon>
    </lineage>
</organism>
<dbReference type="PATRIC" id="fig|1349767.4.peg.3097"/>
<dbReference type="KEGG" id="jag:GJA_1394"/>
<proteinExistence type="inferred from homology"/>
<reference evidence="3 4" key="1">
    <citation type="journal article" date="2015" name="Genome Announc.">
        <title>Genome Sequence of Mushroom Soft-Rot Pathogen Janthinobacterium agaricidamnosum.</title>
        <authorList>
            <person name="Graupner K."/>
            <person name="Lackner G."/>
            <person name="Hertweck C."/>
        </authorList>
    </citation>
    <scope>NUCLEOTIDE SEQUENCE [LARGE SCALE GENOMIC DNA]</scope>
    <source>
        <strain evidence="4">NBRC 102515 / DSM 9628</strain>
    </source>
</reference>
<dbReference type="SUPFAM" id="SSF53474">
    <property type="entry name" value="alpha/beta-Hydrolases"/>
    <property type="match status" value="1"/>
</dbReference>
<dbReference type="STRING" id="1349767.GJA_1394"/>
<dbReference type="InterPro" id="IPR001031">
    <property type="entry name" value="Thioesterase"/>
</dbReference>
<dbReference type="EMBL" id="HG322949">
    <property type="protein sequence ID" value="CDG82047.1"/>
    <property type="molecule type" value="Genomic_DNA"/>
</dbReference>
<dbReference type="AlphaFoldDB" id="W0V462"/>
<dbReference type="InterPro" id="IPR029058">
    <property type="entry name" value="AB_hydrolase_fold"/>
</dbReference>
<dbReference type="PANTHER" id="PTHR11487:SF0">
    <property type="entry name" value="S-ACYL FATTY ACID SYNTHASE THIOESTERASE, MEDIUM CHAIN"/>
    <property type="match status" value="1"/>
</dbReference>
<dbReference type="HOGENOM" id="CLU_070456_1_2_4"/>
<evidence type="ECO:0000313" key="4">
    <source>
        <dbReference type="Proteomes" id="UP000027604"/>
    </source>
</evidence>
<dbReference type="Proteomes" id="UP000027604">
    <property type="component" value="Chromosome I"/>
</dbReference>
<sequence>MTIITFNMTTISNAILIPVKRPAAQIRLLVLHHACGSASAYFRWASAFPEDIEVWLIDLPGRGRSAGAPALQTLNAVRSYLVQLQALLPGRYAVFGHSMGALLAYCFALDMAQRGQPPAWLGVSGTDAPCCPRPAVSQPIYKQGREPILGYLKTLGGTPDEIFRHRELSDMLVRMAQADFRLVEEYFPLEPSGQLGVPVSVFAGRQDNLLSAGGQQAWSRLTRAETGFRSFEGGHFYLFDEANQVQRSIADALRVAVGDGVAG</sequence>
<name>W0V462_9BURK</name>
<dbReference type="Pfam" id="PF00975">
    <property type="entry name" value="Thioesterase"/>
    <property type="match status" value="1"/>
</dbReference>
<comment type="similarity">
    <text evidence="1">Belongs to the thioesterase family.</text>
</comment>
<gene>
    <name evidence="3" type="ORF">GJA_1394</name>
</gene>
<dbReference type="PANTHER" id="PTHR11487">
    <property type="entry name" value="THIOESTERASE"/>
    <property type="match status" value="1"/>
</dbReference>
<evidence type="ECO:0000259" key="2">
    <source>
        <dbReference type="Pfam" id="PF00975"/>
    </source>
</evidence>
<dbReference type="GO" id="GO:0008610">
    <property type="term" value="P:lipid biosynthetic process"/>
    <property type="evidence" value="ECO:0007669"/>
    <property type="project" value="TreeGrafter"/>
</dbReference>
<keyword evidence="4" id="KW-1185">Reference proteome</keyword>
<dbReference type="GO" id="GO:0016787">
    <property type="term" value="F:hydrolase activity"/>
    <property type="evidence" value="ECO:0007669"/>
    <property type="project" value="UniProtKB-KW"/>
</dbReference>
<dbReference type="Gene3D" id="3.40.50.1820">
    <property type="entry name" value="alpha/beta hydrolase"/>
    <property type="match status" value="1"/>
</dbReference>